<dbReference type="EMBL" id="FOMR01000011">
    <property type="protein sequence ID" value="SFE26529.1"/>
    <property type="molecule type" value="Genomic_DNA"/>
</dbReference>
<dbReference type="AlphaFoldDB" id="A0A1I1Z488"/>
<keyword evidence="1" id="KW-0812">Transmembrane</keyword>
<feature type="transmembrane region" description="Helical" evidence="1">
    <location>
        <begin position="56"/>
        <end position="74"/>
    </location>
</feature>
<evidence type="ECO:0000313" key="4">
    <source>
        <dbReference type="Proteomes" id="UP000199474"/>
    </source>
</evidence>
<protein>
    <submittedName>
        <fullName evidence="3">YrhK-like protein</fullName>
    </submittedName>
</protein>
<sequence>MPRIFHGKKYHDLKAGRFRLYFRRKYRLISLSNDLLIGFFFITGSILNFFTATASFGSIAYLLGSIFLASRPILKIIHNTGLKDDYKETPR</sequence>
<keyword evidence="4" id="KW-1185">Reference proteome</keyword>
<gene>
    <name evidence="3" type="ORF">SAMN05216238_11193</name>
</gene>
<dbReference type="InterPro" id="IPR025424">
    <property type="entry name" value="YrhK_domain"/>
</dbReference>
<dbReference type="STRING" id="640948.SAMN05216238_11193"/>
<proteinExistence type="predicted"/>
<evidence type="ECO:0000259" key="2">
    <source>
        <dbReference type="Pfam" id="PF14145"/>
    </source>
</evidence>
<accession>A0A1I1Z488</accession>
<reference evidence="4" key="1">
    <citation type="submission" date="2016-10" db="EMBL/GenBank/DDBJ databases">
        <authorList>
            <person name="Varghese N."/>
            <person name="Submissions S."/>
        </authorList>
    </citation>
    <scope>NUCLEOTIDE SEQUENCE [LARGE SCALE GENOMIC DNA]</scope>
    <source>
        <strain evidence="4">DSM 22530</strain>
    </source>
</reference>
<evidence type="ECO:0000313" key="3">
    <source>
        <dbReference type="EMBL" id="SFE26529.1"/>
    </source>
</evidence>
<dbReference type="RefSeq" id="WP_245745441.1">
    <property type="nucleotide sequence ID" value="NZ_FOMR01000011.1"/>
</dbReference>
<keyword evidence="1" id="KW-1133">Transmembrane helix</keyword>
<evidence type="ECO:0000256" key="1">
    <source>
        <dbReference type="SAM" id="Phobius"/>
    </source>
</evidence>
<organism evidence="3 4">
    <name type="scientific">Lentibacillus persicus</name>
    <dbReference type="NCBI Taxonomy" id="640948"/>
    <lineage>
        <taxon>Bacteria</taxon>
        <taxon>Bacillati</taxon>
        <taxon>Bacillota</taxon>
        <taxon>Bacilli</taxon>
        <taxon>Bacillales</taxon>
        <taxon>Bacillaceae</taxon>
        <taxon>Lentibacillus</taxon>
    </lineage>
</organism>
<feature type="transmembrane region" description="Helical" evidence="1">
    <location>
        <begin position="28"/>
        <end position="50"/>
    </location>
</feature>
<keyword evidence="1" id="KW-0472">Membrane</keyword>
<dbReference type="Proteomes" id="UP000199474">
    <property type="component" value="Unassembled WGS sequence"/>
</dbReference>
<name>A0A1I1Z488_9BACI</name>
<feature type="domain" description="YrhK" evidence="2">
    <location>
        <begin position="25"/>
        <end position="79"/>
    </location>
</feature>
<dbReference type="Pfam" id="PF14145">
    <property type="entry name" value="YrhK"/>
    <property type="match status" value="1"/>
</dbReference>